<organism evidence="1 2">
    <name type="scientific">Vagococcus lutrae LBD1</name>
    <dbReference type="NCBI Taxonomy" id="1408226"/>
    <lineage>
        <taxon>Bacteria</taxon>
        <taxon>Bacillati</taxon>
        <taxon>Bacillota</taxon>
        <taxon>Bacilli</taxon>
        <taxon>Lactobacillales</taxon>
        <taxon>Enterococcaceae</taxon>
        <taxon>Vagococcus</taxon>
    </lineage>
</organism>
<dbReference type="STRING" id="1408226.T233_00127"/>
<proteinExistence type="predicted"/>
<dbReference type="EMBL" id="AYSH01000001">
    <property type="protein sequence ID" value="EST90856.1"/>
    <property type="molecule type" value="Genomic_DNA"/>
</dbReference>
<evidence type="ECO:0000313" key="2">
    <source>
        <dbReference type="Proteomes" id="UP000018126"/>
    </source>
</evidence>
<protein>
    <recommendedName>
        <fullName evidence="3">FeoB-associated Cys-rich membrane protein</fullName>
    </recommendedName>
</protein>
<evidence type="ECO:0000313" key="1">
    <source>
        <dbReference type="EMBL" id="EST90856.1"/>
    </source>
</evidence>
<reference evidence="1 2" key="1">
    <citation type="journal article" date="2013" name="Genome Announc.">
        <title>High-Quality Draft Genome Sequence of Vagococcus lutrae Strain LBD1, Isolated from the Largemouth Bass Micropterus salmoides.</title>
        <authorList>
            <person name="Lebreton F."/>
            <person name="Valentino M.D."/>
            <person name="Duncan L.B."/>
            <person name="Zeng Q."/>
            <person name="Manson McGuire A."/>
            <person name="Earl A.M."/>
            <person name="Gilmore M.S."/>
        </authorList>
    </citation>
    <scope>NUCLEOTIDE SEQUENCE [LARGE SCALE GENOMIC DNA]</scope>
    <source>
        <strain evidence="1 2">LBD1</strain>
    </source>
</reference>
<evidence type="ECO:0008006" key="3">
    <source>
        <dbReference type="Google" id="ProtNLM"/>
    </source>
</evidence>
<name>V6Q6K0_9ENTE</name>
<keyword evidence="2" id="KW-1185">Reference proteome</keyword>
<dbReference type="Proteomes" id="UP000018126">
    <property type="component" value="Unassembled WGS sequence"/>
</dbReference>
<sequence>MGTILLASIIFGSVALVIYKYGIKKESSCDCSGVECPAKVDKK</sequence>
<comment type="caution">
    <text evidence="1">The sequence shown here is derived from an EMBL/GenBank/DDBJ whole genome shotgun (WGS) entry which is preliminary data.</text>
</comment>
<gene>
    <name evidence="1" type="ORF">T233_00127</name>
</gene>
<dbReference type="RefSeq" id="WP_023605484.1">
    <property type="nucleotide sequence ID" value="NZ_AYSH01000001.1"/>
</dbReference>
<dbReference type="AlphaFoldDB" id="V6Q6K0"/>
<accession>V6Q6K0</accession>